<protein>
    <submittedName>
        <fullName evidence="3">Uncharacterized protein</fullName>
    </submittedName>
</protein>
<reference evidence="3" key="3">
    <citation type="submission" date="2025-08" db="UniProtKB">
        <authorList>
            <consortium name="RefSeq"/>
        </authorList>
    </citation>
    <scope>IDENTIFICATION</scope>
    <source>
        <strain evidence="3">CBS 342.82</strain>
    </source>
</reference>
<proteinExistence type="predicted"/>
<organism evidence="3">
    <name type="scientific">Dissoconium aciculare CBS 342.82</name>
    <dbReference type="NCBI Taxonomy" id="1314786"/>
    <lineage>
        <taxon>Eukaryota</taxon>
        <taxon>Fungi</taxon>
        <taxon>Dikarya</taxon>
        <taxon>Ascomycota</taxon>
        <taxon>Pezizomycotina</taxon>
        <taxon>Dothideomycetes</taxon>
        <taxon>Dothideomycetidae</taxon>
        <taxon>Mycosphaerellales</taxon>
        <taxon>Dissoconiaceae</taxon>
        <taxon>Dissoconium</taxon>
    </lineage>
</organism>
<name>A0A6J3LYL8_9PEZI</name>
<dbReference type="RefSeq" id="XP_033457774.1">
    <property type="nucleotide sequence ID" value="XM_033601700.1"/>
</dbReference>
<reference evidence="3" key="2">
    <citation type="submission" date="2020-04" db="EMBL/GenBank/DDBJ databases">
        <authorList>
            <consortium name="NCBI Genome Project"/>
        </authorList>
    </citation>
    <scope>NUCLEOTIDE SEQUENCE</scope>
    <source>
        <strain evidence="3">CBS 342.82</strain>
    </source>
</reference>
<dbReference type="AlphaFoldDB" id="A0A6J3LYL8"/>
<dbReference type="GeneID" id="54359500"/>
<accession>A0A6J3LYL8</accession>
<evidence type="ECO:0000313" key="3">
    <source>
        <dbReference type="RefSeq" id="XP_033457774.1"/>
    </source>
</evidence>
<gene>
    <name evidence="3" type="ORF">K489DRAFT_323484</name>
</gene>
<feature type="region of interest" description="Disordered" evidence="1">
    <location>
        <begin position="1"/>
        <end position="36"/>
    </location>
</feature>
<dbReference type="OrthoDB" id="3643499at2759"/>
<reference evidence="3" key="1">
    <citation type="submission" date="2020-01" db="EMBL/GenBank/DDBJ databases">
        <authorList>
            <consortium name="DOE Joint Genome Institute"/>
            <person name="Haridas S."/>
            <person name="Albert R."/>
            <person name="Binder M."/>
            <person name="Bloem J."/>
            <person name="Labutti K."/>
            <person name="Salamov A."/>
            <person name="Andreopoulos B."/>
            <person name="Baker S.E."/>
            <person name="Barry K."/>
            <person name="Bills G."/>
            <person name="Bluhm B.H."/>
            <person name="Cannon C."/>
            <person name="Castanera R."/>
            <person name="Culley D.E."/>
            <person name="Daum C."/>
            <person name="Ezra D."/>
            <person name="Gonzalez J.B."/>
            <person name="Henrissat B."/>
            <person name="Kuo A."/>
            <person name="Liang C."/>
            <person name="Lipzen A."/>
            <person name="Lutzoni F."/>
            <person name="Magnuson J."/>
            <person name="Mondo S."/>
            <person name="Nolan M."/>
            <person name="Ohm R."/>
            <person name="Pangilinan J."/>
            <person name="Park H.-J."/>
            <person name="Ramirez L."/>
            <person name="Alfaro M."/>
            <person name="Sun H."/>
            <person name="Tritt A."/>
            <person name="Yoshinaga Y."/>
            <person name="Zwiers L.-H."/>
            <person name="Turgeon B.G."/>
            <person name="Goodwin S.B."/>
            <person name="Spatafora J.W."/>
            <person name="Crous P.W."/>
            <person name="Grigoriev I.V."/>
        </authorList>
    </citation>
    <scope>NUCLEOTIDE SEQUENCE</scope>
    <source>
        <strain evidence="3">CBS 342.82</strain>
    </source>
</reference>
<keyword evidence="2" id="KW-1185">Reference proteome</keyword>
<evidence type="ECO:0000313" key="2">
    <source>
        <dbReference type="Proteomes" id="UP000504637"/>
    </source>
</evidence>
<dbReference type="Proteomes" id="UP000504637">
    <property type="component" value="Unplaced"/>
</dbReference>
<sequence>MHRSDERTAKTSPRAKASEHFSAFQSFCPPKPQPPATWLRPDEAKSLYKTYTEKWAALGPTDPNVPFPGRGLNARSLSKRDSLYAPNISAAVSTWSEENVLQANVQAFFLGAVGLSPVYSETSPSRKLTTSFDKAKASDQQIRELIDVLKKEKVRWHSDRLGRRNGGSTDGPNTALQKDERARAVFHAVCELMEVAQA</sequence>
<evidence type="ECO:0000256" key="1">
    <source>
        <dbReference type="SAM" id="MobiDB-lite"/>
    </source>
</evidence>